<reference evidence="7 8" key="1">
    <citation type="submission" date="2020-05" db="EMBL/GenBank/DDBJ databases">
        <title>Genomic Encyclopedia of Type Strains, Phase IV (KMG-V): Genome sequencing to study the core and pangenomes of soil and plant-associated prokaryotes.</title>
        <authorList>
            <person name="Whitman W."/>
        </authorList>
    </citation>
    <scope>NUCLEOTIDE SEQUENCE [LARGE SCALE GENOMIC DNA]</scope>
    <source>
        <strain evidence="7 8">9A</strain>
    </source>
</reference>
<comment type="caution">
    <text evidence="4">Lacks conserved residue(s) required for the propagation of feature annotation.</text>
</comment>
<evidence type="ECO:0000313" key="7">
    <source>
        <dbReference type="EMBL" id="NRT19249.1"/>
    </source>
</evidence>
<feature type="binding site" evidence="4">
    <location>
        <position position="108"/>
    </location>
    <ligand>
        <name>pyridoxal 5'-phosphate</name>
        <dbReference type="ChEBI" id="CHEBI:597326"/>
    </ligand>
</feature>
<feature type="binding site" evidence="4">
    <location>
        <position position="304"/>
    </location>
    <ligand>
        <name>pyridoxal 5'-phosphate</name>
        <dbReference type="ChEBI" id="CHEBI:597326"/>
    </ligand>
</feature>
<protein>
    <recommendedName>
        <fullName evidence="4 5">Kynureninase</fullName>
        <ecNumber evidence="4 5">3.7.1.3</ecNumber>
    </recommendedName>
    <alternativeName>
        <fullName evidence="4">L-kynurenine hydrolase</fullName>
    </alternativeName>
</protein>
<evidence type="ECO:0000256" key="2">
    <source>
        <dbReference type="ARBA" id="ARBA00022801"/>
    </source>
</evidence>
<feature type="binding site" evidence="4">
    <location>
        <begin position="135"/>
        <end position="138"/>
    </location>
    <ligand>
        <name>pyridoxal 5'-phosphate</name>
        <dbReference type="ChEBI" id="CHEBI:597326"/>
    </ligand>
</feature>
<dbReference type="GO" id="GO:0030429">
    <property type="term" value="F:kynureninase activity"/>
    <property type="evidence" value="ECO:0007669"/>
    <property type="project" value="UniProtKB-EC"/>
</dbReference>
<dbReference type="EC" id="3.7.1.3" evidence="4 5"/>
<gene>
    <name evidence="4" type="primary">kynU</name>
    <name evidence="7" type="ORF">HNP98_002073</name>
</gene>
<comment type="pathway">
    <text evidence="4 6">Amino-acid degradation; L-kynurenine degradation; L-alanine and anthranilate from L-kynurenine: step 1/1.</text>
</comment>
<keyword evidence="3 4" id="KW-0663">Pyridoxal phosphate</keyword>
<dbReference type="InterPro" id="IPR015421">
    <property type="entry name" value="PyrdxlP-dep_Trfase_major"/>
</dbReference>
<dbReference type="EMBL" id="JABSNP010000008">
    <property type="protein sequence ID" value="NRT19249.1"/>
    <property type="molecule type" value="Genomic_DNA"/>
</dbReference>
<keyword evidence="8" id="KW-1185">Reference proteome</keyword>
<dbReference type="Gene3D" id="3.90.1150.10">
    <property type="entry name" value="Aspartate Aminotransferase, domain 1"/>
    <property type="match status" value="1"/>
</dbReference>
<accession>A0ABX2FS92</accession>
<dbReference type="InterPro" id="IPR015422">
    <property type="entry name" value="PyrdxlP-dep_Trfase_small"/>
</dbReference>
<dbReference type="HAMAP" id="MF_01970">
    <property type="entry name" value="Kynureninase"/>
    <property type="match status" value="1"/>
</dbReference>
<comment type="catalytic activity">
    <reaction evidence="4 6">
        <text>L-kynurenine + H2O = anthranilate + L-alanine + H(+)</text>
        <dbReference type="Rhea" id="RHEA:16813"/>
        <dbReference type="ChEBI" id="CHEBI:15377"/>
        <dbReference type="ChEBI" id="CHEBI:15378"/>
        <dbReference type="ChEBI" id="CHEBI:16567"/>
        <dbReference type="ChEBI" id="CHEBI:57959"/>
        <dbReference type="ChEBI" id="CHEBI:57972"/>
        <dbReference type="EC" id="3.7.1.3"/>
    </reaction>
</comment>
<organism evidence="7 8">
    <name type="scientific">Hymenobacter caeli</name>
    <dbReference type="NCBI Taxonomy" id="2735894"/>
    <lineage>
        <taxon>Bacteria</taxon>
        <taxon>Pseudomonadati</taxon>
        <taxon>Bacteroidota</taxon>
        <taxon>Cytophagia</taxon>
        <taxon>Cytophagales</taxon>
        <taxon>Hymenobacteraceae</taxon>
        <taxon>Hymenobacter</taxon>
    </lineage>
</organism>
<feature type="modified residue" description="N6-(pyridoxal phosphate)lysine" evidence="4">
    <location>
        <position position="246"/>
    </location>
</feature>
<comment type="catalytic activity">
    <reaction evidence="6">
        <text>3-hydroxy-L-kynurenine + H2O = 3-hydroxyanthranilate + L-alanine + H(+)</text>
        <dbReference type="Rhea" id="RHEA:25143"/>
        <dbReference type="ChEBI" id="CHEBI:15377"/>
        <dbReference type="ChEBI" id="CHEBI:15378"/>
        <dbReference type="ChEBI" id="CHEBI:36559"/>
        <dbReference type="ChEBI" id="CHEBI:57972"/>
        <dbReference type="ChEBI" id="CHEBI:58125"/>
        <dbReference type="EC" id="3.7.1.3"/>
    </reaction>
</comment>
<comment type="pathway">
    <text evidence="4 6">Cofactor biosynthesis; NAD(+) biosynthesis; quinolinate from L-kynurenine: step 2/3.</text>
</comment>
<evidence type="ECO:0000256" key="4">
    <source>
        <dbReference type="HAMAP-Rule" id="MF_01970"/>
    </source>
</evidence>
<dbReference type="InterPro" id="IPR010111">
    <property type="entry name" value="Kynureninase"/>
</dbReference>
<dbReference type="SUPFAM" id="SSF53383">
    <property type="entry name" value="PLP-dependent transferases"/>
    <property type="match status" value="1"/>
</dbReference>
<evidence type="ECO:0000313" key="8">
    <source>
        <dbReference type="Proteomes" id="UP000779507"/>
    </source>
</evidence>
<dbReference type="PANTHER" id="PTHR14084:SF0">
    <property type="entry name" value="KYNURENINASE"/>
    <property type="match status" value="1"/>
</dbReference>
<evidence type="ECO:0000256" key="5">
    <source>
        <dbReference type="NCBIfam" id="TIGR01814"/>
    </source>
</evidence>
<evidence type="ECO:0000256" key="1">
    <source>
        <dbReference type="ARBA" id="ARBA00022642"/>
    </source>
</evidence>
<comment type="caution">
    <text evidence="7">The sequence shown here is derived from an EMBL/GenBank/DDBJ whole genome shotgun (WGS) entry which is preliminary data.</text>
</comment>
<proteinExistence type="inferred from homology"/>
<sequence>MLSALLDPTHAAALDDADPLAAFRQEFLFPNGSDGRPVAYFCGNSLGLQPKATRAALDAELTNWAEMAVEGHFHGTAPWMHAHGPLAEASAAVVGARPHEVVVMNGLSVNLHLLLVSFYRPTATRYKVLMEGGAFPSDQYALETQARLHGLDPADAIVELAPRPGEHTLRTADITAKIAELGDSLATVLLGGLNYYTGQVFDMAAITAAGHAAGATVGFDLAHAAGNVPLHLHDWDVDFACWCTYKYLNSGPGGIAGAYVHERFAQRPDLPRLAGWWGQESSERFQMKKGFRPAPGAEGWLLSNSPVLLLAPLRASLDLVARAGGMAALRRKSEPLTAYLESLIRGLALPPDQLEIITPADPAQRGCQLSLLVHRRGRALFEHLAARGVVADWREPNVIRLAPVPLYNSFEDVRRAGAALHEFFAAT</sequence>
<dbReference type="Pfam" id="PF22580">
    <property type="entry name" value="KYNU_C"/>
    <property type="match status" value="1"/>
</dbReference>
<comment type="cofactor">
    <cofactor evidence="4 6">
        <name>pyridoxal 5'-phosphate</name>
        <dbReference type="ChEBI" id="CHEBI:597326"/>
    </cofactor>
</comment>
<keyword evidence="2 4" id="KW-0378">Hydrolase</keyword>
<dbReference type="Proteomes" id="UP000779507">
    <property type="component" value="Unassembled WGS sequence"/>
</dbReference>
<feature type="binding site" evidence="4">
    <location>
        <position position="245"/>
    </location>
    <ligand>
        <name>pyridoxal 5'-phosphate</name>
        <dbReference type="ChEBI" id="CHEBI:597326"/>
    </ligand>
</feature>
<feature type="binding site" evidence="4">
    <location>
        <position position="223"/>
    </location>
    <ligand>
        <name>pyridoxal 5'-phosphate</name>
        <dbReference type="ChEBI" id="CHEBI:597326"/>
    </ligand>
</feature>
<name>A0ABX2FS92_9BACT</name>
<dbReference type="PIRSF" id="PIRSF038800">
    <property type="entry name" value="KYNU"/>
    <property type="match status" value="1"/>
</dbReference>
<dbReference type="RefSeq" id="WP_173809983.1">
    <property type="nucleotide sequence ID" value="NZ_JABSNP010000008.1"/>
</dbReference>
<dbReference type="PANTHER" id="PTHR14084">
    <property type="entry name" value="KYNURENINASE"/>
    <property type="match status" value="1"/>
</dbReference>
<feature type="binding site" evidence="4">
    <location>
        <position position="107"/>
    </location>
    <ligand>
        <name>pyridoxal 5'-phosphate</name>
        <dbReference type="ChEBI" id="CHEBI:597326"/>
    </ligand>
</feature>
<dbReference type="InterPro" id="IPR015424">
    <property type="entry name" value="PyrdxlP-dep_Trfase"/>
</dbReference>
<dbReference type="Gene3D" id="3.40.640.10">
    <property type="entry name" value="Type I PLP-dependent aspartate aminotransferase-like (Major domain)"/>
    <property type="match status" value="1"/>
</dbReference>
<comment type="function">
    <text evidence="4 6">Catalyzes the cleavage of L-kynurenine (L-Kyn) and L-3-hydroxykynurenine (L-3OHKyn) into anthranilic acid (AA) and 3-hydroxyanthranilic acid (3-OHAA), respectively.</text>
</comment>
<comment type="similarity">
    <text evidence="4 6">Belongs to the kynureninase family.</text>
</comment>
<dbReference type="NCBIfam" id="TIGR01814">
    <property type="entry name" value="kynureninase"/>
    <property type="match status" value="1"/>
</dbReference>
<evidence type="ECO:0000256" key="3">
    <source>
        <dbReference type="ARBA" id="ARBA00022898"/>
    </source>
</evidence>
<evidence type="ECO:0000256" key="6">
    <source>
        <dbReference type="PIRNR" id="PIRNR038800"/>
    </source>
</evidence>
<feature type="binding site" evidence="4">
    <location>
        <position position="220"/>
    </location>
    <ligand>
        <name>pyridoxal 5'-phosphate</name>
        <dbReference type="ChEBI" id="CHEBI:597326"/>
    </ligand>
</feature>
<keyword evidence="1 4" id="KW-0662">Pyridine nucleotide biosynthesis</keyword>
<feature type="binding site" evidence="4">
    <location>
        <position position="276"/>
    </location>
    <ligand>
        <name>pyridoxal 5'-phosphate</name>
        <dbReference type="ChEBI" id="CHEBI:597326"/>
    </ligand>
</feature>
<comment type="subunit">
    <text evidence="4 6">Homodimer.</text>
</comment>